<dbReference type="CDD" id="cd00093">
    <property type="entry name" value="HTH_XRE"/>
    <property type="match status" value="1"/>
</dbReference>
<feature type="domain" description="HTH cro/C1-type" evidence="1">
    <location>
        <begin position="16"/>
        <end position="70"/>
    </location>
</feature>
<dbReference type="Pfam" id="PF13560">
    <property type="entry name" value="HTH_31"/>
    <property type="match status" value="1"/>
</dbReference>
<dbReference type="RefSeq" id="WP_378298440.1">
    <property type="nucleotide sequence ID" value="NZ_JBHTJA010000018.1"/>
</dbReference>
<evidence type="ECO:0000259" key="1">
    <source>
        <dbReference type="PROSITE" id="PS50943"/>
    </source>
</evidence>
<accession>A0ABW3ELI1</accession>
<reference evidence="3" key="1">
    <citation type="journal article" date="2019" name="Int. J. Syst. Evol. Microbiol.">
        <title>The Global Catalogue of Microorganisms (GCM) 10K type strain sequencing project: providing services to taxonomists for standard genome sequencing and annotation.</title>
        <authorList>
            <consortium name="The Broad Institute Genomics Platform"/>
            <consortium name="The Broad Institute Genome Sequencing Center for Infectious Disease"/>
            <person name="Wu L."/>
            <person name="Ma J."/>
        </authorList>
    </citation>
    <scope>NUCLEOTIDE SEQUENCE [LARGE SCALE GENOMIC DNA]</scope>
    <source>
        <strain evidence="3">JCM 31202</strain>
    </source>
</reference>
<gene>
    <name evidence="2" type="ORF">ACFQ11_12540</name>
</gene>
<dbReference type="Gene3D" id="1.10.260.40">
    <property type="entry name" value="lambda repressor-like DNA-binding domains"/>
    <property type="match status" value="1"/>
</dbReference>
<protein>
    <submittedName>
        <fullName evidence="2">Helix-turn-helix domain-containing protein</fullName>
    </submittedName>
</protein>
<keyword evidence="3" id="KW-1185">Reference proteome</keyword>
<dbReference type="SUPFAM" id="SSF47413">
    <property type="entry name" value="lambda repressor-like DNA-binding domains"/>
    <property type="match status" value="1"/>
</dbReference>
<name>A0ABW3ELI1_9ACTN</name>
<dbReference type="PROSITE" id="PS50943">
    <property type="entry name" value="HTH_CROC1"/>
    <property type="match status" value="1"/>
</dbReference>
<proteinExistence type="predicted"/>
<sequence length="289" mass="31904">MPSSPTVRRRQLGTELRQLREARGLTGDEVTERLGWYNAKVSRIEKGRISVPWSDVADLLDVYEVTDPAVREALVQLAKAARQKEWWQPYSDLLSKNARTYIGLESAAETLRTYQPSSVPGLLQTPDYARAIITHGGPLTLSEEDVERRISLRLKRQEVLADAGNLELWAVLDEAVLHREVGGPRVMQGQLAHLVDMASRPRVDLQILPFGAGPHASLSGMIGIFGFPAPDPEVAYVDTVSGALFLERSTDVRAMASAFQHLTATALSPAASVEEIKVAGRRYRERVEG</sequence>
<dbReference type="EMBL" id="JBHTJA010000018">
    <property type="protein sequence ID" value="MFD0901223.1"/>
    <property type="molecule type" value="Genomic_DNA"/>
</dbReference>
<dbReference type="InterPro" id="IPR010982">
    <property type="entry name" value="Lambda_DNA-bd_dom_sf"/>
</dbReference>
<dbReference type="SMART" id="SM00530">
    <property type="entry name" value="HTH_XRE"/>
    <property type="match status" value="1"/>
</dbReference>
<dbReference type="Proteomes" id="UP001596972">
    <property type="component" value="Unassembled WGS sequence"/>
</dbReference>
<organism evidence="2 3">
    <name type="scientific">Actinomadura sediminis</name>
    <dbReference type="NCBI Taxonomy" id="1038904"/>
    <lineage>
        <taxon>Bacteria</taxon>
        <taxon>Bacillati</taxon>
        <taxon>Actinomycetota</taxon>
        <taxon>Actinomycetes</taxon>
        <taxon>Streptosporangiales</taxon>
        <taxon>Thermomonosporaceae</taxon>
        <taxon>Actinomadura</taxon>
    </lineage>
</organism>
<comment type="caution">
    <text evidence="2">The sequence shown here is derived from an EMBL/GenBank/DDBJ whole genome shotgun (WGS) entry which is preliminary data.</text>
</comment>
<dbReference type="Pfam" id="PF19054">
    <property type="entry name" value="DUF5753"/>
    <property type="match status" value="1"/>
</dbReference>
<dbReference type="InterPro" id="IPR001387">
    <property type="entry name" value="Cro/C1-type_HTH"/>
</dbReference>
<evidence type="ECO:0000313" key="3">
    <source>
        <dbReference type="Proteomes" id="UP001596972"/>
    </source>
</evidence>
<evidence type="ECO:0000313" key="2">
    <source>
        <dbReference type="EMBL" id="MFD0901223.1"/>
    </source>
</evidence>
<dbReference type="InterPro" id="IPR043917">
    <property type="entry name" value="DUF5753"/>
</dbReference>